<dbReference type="PRINTS" id="PR01590">
    <property type="entry name" value="HTHFIS"/>
</dbReference>
<reference evidence="7 8" key="1">
    <citation type="submission" date="2019-07" db="EMBL/GenBank/DDBJ databases">
        <title>Tepidimonas aquatica CLN-1 draft genome.</title>
        <authorList>
            <person name="Da Costa M.S."/>
            <person name="Froufe H.J.C."/>
            <person name="Egas C."/>
            <person name="Albuquerque L."/>
        </authorList>
    </citation>
    <scope>NUCLEOTIDE SEQUENCE [LARGE SCALE GENOMIC DNA]</scope>
    <source>
        <strain evidence="7 8">CLN-1</strain>
    </source>
</reference>
<feature type="domain" description="Sigma-54 factor interaction" evidence="6">
    <location>
        <begin position="225"/>
        <end position="454"/>
    </location>
</feature>
<accession>A0A554WMJ5</accession>
<evidence type="ECO:0000313" key="7">
    <source>
        <dbReference type="EMBL" id="TSE24800.1"/>
    </source>
</evidence>
<dbReference type="PROSITE" id="PS00675">
    <property type="entry name" value="SIGMA54_INTERACT_1"/>
    <property type="match status" value="1"/>
</dbReference>
<keyword evidence="1" id="KW-0547">Nucleotide-binding</keyword>
<sequence length="553" mass="61362">MPGADDLRRLIHFSAHDGRIWLAGQRMLLIHAAALGALRRELFQTIGRDATRRLLLRAGYAAGLADAQLARQVRPKAPLFEVFAVGPQLHMLEGAVQVTPERFEYDADRGHYLGVFRWDHSWEVDAHVRDFGPQSEPVCWILLGYASGYTSGFFGQPIYYKEVACAACGHSHCRIEGRPQRDWPDGELLAADYEADPMLLRFEDLQQQVETLRSTLHSPDDGSALLGESPAFQQALELLRKAAQTHVTVLLTGETGVGKERFARTLHAWSQRAHGPFVAVNCAALPTDLIESELFGVERGAYTGAHAARPGRFERAHGGTLFLDEIGDMPLPAQAKLLRVLQEGEVERLGGSHPKKVDVRLVAATNVDLEEAVAQGRFRRDLLYRLNVYPIRIPPLRERPEDIEPLARHLIRRFAAQHGKHTIGLSDRALDAMRSYPWPGNVRELENLIERGVILATSGTRIDASHLFPGRPTEPDVVLGNDGRLATRPCGDVGHVLDDMVRRGISLAQLERSLLEEAVQRHGGNLTAAARALGMTRAQLRYRLAQPVQESAP</sequence>
<dbReference type="Pfam" id="PF06505">
    <property type="entry name" value="XylR_N"/>
    <property type="match status" value="1"/>
</dbReference>
<dbReference type="FunFam" id="3.40.50.300:FF:000006">
    <property type="entry name" value="DNA-binding transcriptional regulator NtrC"/>
    <property type="match status" value="1"/>
</dbReference>
<organism evidence="7 8">
    <name type="scientific">Tepidimonas aquatica</name>
    <dbReference type="NCBI Taxonomy" id="247482"/>
    <lineage>
        <taxon>Bacteria</taxon>
        <taxon>Pseudomonadati</taxon>
        <taxon>Pseudomonadota</taxon>
        <taxon>Betaproteobacteria</taxon>
        <taxon>Burkholderiales</taxon>
        <taxon>Tepidimonas</taxon>
    </lineage>
</organism>
<dbReference type="Gene3D" id="1.10.8.60">
    <property type="match status" value="1"/>
</dbReference>
<evidence type="ECO:0000259" key="6">
    <source>
        <dbReference type="PROSITE" id="PS50045"/>
    </source>
</evidence>
<evidence type="ECO:0000313" key="8">
    <source>
        <dbReference type="Proteomes" id="UP000318554"/>
    </source>
</evidence>
<dbReference type="Gene3D" id="3.30.1380.20">
    <property type="entry name" value="Trafficking protein particle complex subunit 3"/>
    <property type="match status" value="1"/>
</dbReference>
<dbReference type="PROSITE" id="PS50045">
    <property type="entry name" value="SIGMA54_INTERACT_4"/>
    <property type="match status" value="1"/>
</dbReference>
<dbReference type="RefSeq" id="WP_144325920.1">
    <property type="nucleotide sequence ID" value="NZ_VJNA01000014.1"/>
</dbReference>
<dbReference type="InterPro" id="IPR010523">
    <property type="entry name" value="XylR_N"/>
</dbReference>
<keyword evidence="5" id="KW-0804">Transcription</keyword>
<proteinExistence type="predicted"/>
<dbReference type="Pfam" id="PF02954">
    <property type="entry name" value="HTH_8"/>
    <property type="match status" value="1"/>
</dbReference>
<dbReference type="Proteomes" id="UP000318554">
    <property type="component" value="Unassembled WGS sequence"/>
</dbReference>
<dbReference type="AlphaFoldDB" id="A0A554WMJ5"/>
<dbReference type="PROSITE" id="PS00688">
    <property type="entry name" value="SIGMA54_INTERACT_3"/>
    <property type="match status" value="1"/>
</dbReference>
<dbReference type="SUPFAM" id="SSF52540">
    <property type="entry name" value="P-loop containing nucleoside triphosphate hydrolases"/>
    <property type="match status" value="1"/>
</dbReference>
<dbReference type="InterPro" id="IPR002197">
    <property type="entry name" value="HTH_Fis"/>
</dbReference>
<dbReference type="InterPro" id="IPR003593">
    <property type="entry name" value="AAA+_ATPase"/>
</dbReference>
<dbReference type="Gene3D" id="1.10.10.60">
    <property type="entry name" value="Homeodomain-like"/>
    <property type="match status" value="1"/>
</dbReference>
<dbReference type="Pfam" id="PF02830">
    <property type="entry name" value="V4R"/>
    <property type="match status" value="1"/>
</dbReference>
<evidence type="ECO:0000256" key="5">
    <source>
        <dbReference type="ARBA" id="ARBA00023163"/>
    </source>
</evidence>
<dbReference type="PANTHER" id="PTHR32071">
    <property type="entry name" value="TRANSCRIPTIONAL REGULATORY PROTEIN"/>
    <property type="match status" value="1"/>
</dbReference>
<keyword evidence="8" id="KW-1185">Reference proteome</keyword>
<evidence type="ECO:0000256" key="1">
    <source>
        <dbReference type="ARBA" id="ARBA00022741"/>
    </source>
</evidence>
<dbReference type="OrthoDB" id="9761705at2"/>
<evidence type="ECO:0000256" key="4">
    <source>
        <dbReference type="ARBA" id="ARBA00023125"/>
    </source>
</evidence>
<dbReference type="EMBL" id="VJNA01000014">
    <property type="protein sequence ID" value="TSE24800.1"/>
    <property type="molecule type" value="Genomic_DNA"/>
</dbReference>
<dbReference type="InterPro" id="IPR058031">
    <property type="entry name" value="AAA_lid_NorR"/>
</dbReference>
<dbReference type="InterPro" id="IPR004096">
    <property type="entry name" value="V4R"/>
</dbReference>
<dbReference type="InterPro" id="IPR025662">
    <property type="entry name" value="Sigma_54_int_dom_ATP-bd_1"/>
</dbReference>
<dbReference type="InterPro" id="IPR025944">
    <property type="entry name" value="Sigma_54_int_dom_CS"/>
</dbReference>
<dbReference type="InterPro" id="IPR002078">
    <property type="entry name" value="Sigma_54_int"/>
</dbReference>
<evidence type="ECO:0000256" key="3">
    <source>
        <dbReference type="ARBA" id="ARBA00023015"/>
    </source>
</evidence>
<dbReference type="GO" id="GO:0006355">
    <property type="term" value="P:regulation of DNA-templated transcription"/>
    <property type="evidence" value="ECO:0007669"/>
    <property type="project" value="InterPro"/>
</dbReference>
<dbReference type="SUPFAM" id="SSF111126">
    <property type="entry name" value="Ligand-binding domain in the NO signalling and Golgi transport"/>
    <property type="match status" value="1"/>
</dbReference>
<keyword evidence="3" id="KW-0805">Transcription regulation</keyword>
<dbReference type="GO" id="GO:0005524">
    <property type="term" value="F:ATP binding"/>
    <property type="evidence" value="ECO:0007669"/>
    <property type="project" value="UniProtKB-KW"/>
</dbReference>
<comment type="caution">
    <text evidence="7">The sequence shown here is derived from an EMBL/GenBank/DDBJ whole genome shotgun (WGS) entry which is preliminary data.</text>
</comment>
<dbReference type="PROSITE" id="PS00676">
    <property type="entry name" value="SIGMA54_INTERACT_2"/>
    <property type="match status" value="1"/>
</dbReference>
<dbReference type="SMART" id="SM00989">
    <property type="entry name" value="V4R"/>
    <property type="match status" value="1"/>
</dbReference>
<dbReference type="InterPro" id="IPR027417">
    <property type="entry name" value="P-loop_NTPase"/>
</dbReference>
<evidence type="ECO:0000256" key="2">
    <source>
        <dbReference type="ARBA" id="ARBA00022840"/>
    </source>
</evidence>
<dbReference type="InterPro" id="IPR009057">
    <property type="entry name" value="Homeodomain-like_sf"/>
</dbReference>
<dbReference type="InterPro" id="IPR025943">
    <property type="entry name" value="Sigma_54_int_dom_ATP-bd_2"/>
</dbReference>
<dbReference type="GO" id="GO:0043565">
    <property type="term" value="F:sequence-specific DNA binding"/>
    <property type="evidence" value="ECO:0007669"/>
    <property type="project" value="InterPro"/>
</dbReference>
<dbReference type="InterPro" id="IPR024096">
    <property type="entry name" value="NO_sig/Golgi_transp_ligand-bd"/>
</dbReference>
<dbReference type="CDD" id="cd00009">
    <property type="entry name" value="AAA"/>
    <property type="match status" value="1"/>
</dbReference>
<dbReference type="Pfam" id="PF25601">
    <property type="entry name" value="AAA_lid_14"/>
    <property type="match status" value="1"/>
</dbReference>
<dbReference type="Pfam" id="PF00158">
    <property type="entry name" value="Sigma54_activat"/>
    <property type="match status" value="1"/>
</dbReference>
<gene>
    <name evidence="7" type="primary">mopR_1</name>
    <name evidence="7" type="ORF">Taqua_01366</name>
</gene>
<keyword evidence="4" id="KW-0238">DNA-binding</keyword>
<name>A0A554WMJ5_9BURK</name>
<dbReference type="Gene3D" id="3.40.50.300">
    <property type="entry name" value="P-loop containing nucleotide triphosphate hydrolases"/>
    <property type="match status" value="1"/>
</dbReference>
<protein>
    <submittedName>
        <fullName evidence="7">Phenol regulator MopR</fullName>
    </submittedName>
</protein>
<dbReference type="SUPFAM" id="SSF46689">
    <property type="entry name" value="Homeodomain-like"/>
    <property type="match status" value="1"/>
</dbReference>
<keyword evidence="2" id="KW-0067">ATP-binding</keyword>
<dbReference type="SMART" id="SM00382">
    <property type="entry name" value="AAA"/>
    <property type="match status" value="1"/>
</dbReference>